<feature type="compositionally biased region" description="Basic and acidic residues" evidence="6">
    <location>
        <begin position="1"/>
        <end position="11"/>
    </location>
</feature>
<evidence type="ECO:0000256" key="4">
    <source>
        <dbReference type="ARBA" id="ARBA00023242"/>
    </source>
</evidence>
<keyword evidence="1" id="KW-0805">Transcription regulation</keyword>
<dbReference type="AlphaFoldDB" id="A0A1I7WXC7"/>
<dbReference type="GO" id="GO:0005634">
    <property type="term" value="C:nucleus"/>
    <property type="evidence" value="ECO:0007669"/>
    <property type="project" value="UniProtKB-SubCell"/>
</dbReference>
<dbReference type="GO" id="GO:0003677">
    <property type="term" value="F:DNA binding"/>
    <property type="evidence" value="ECO:0007669"/>
    <property type="project" value="UniProtKB-UniRule"/>
</dbReference>
<dbReference type="InterPro" id="IPR008967">
    <property type="entry name" value="p53-like_TF_DNA-bd_sf"/>
</dbReference>
<dbReference type="InterPro" id="IPR036960">
    <property type="entry name" value="T-box_sf"/>
</dbReference>
<keyword evidence="2 5" id="KW-0238">DNA-binding</keyword>
<dbReference type="GO" id="GO:0045893">
    <property type="term" value="P:positive regulation of DNA-templated transcription"/>
    <property type="evidence" value="ECO:0007669"/>
    <property type="project" value="InterPro"/>
</dbReference>
<dbReference type="InterPro" id="IPR046360">
    <property type="entry name" value="T-box_DNA-bd"/>
</dbReference>
<comment type="subcellular location">
    <subcellularLocation>
        <location evidence="5">Nucleus</location>
    </subcellularLocation>
</comment>
<evidence type="ECO:0000256" key="5">
    <source>
        <dbReference type="PROSITE-ProRule" id="PRU00201"/>
    </source>
</evidence>
<evidence type="ECO:0000256" key="1">
    <source>
        <dbReference type="ARBA" id="ARBA00023015"/>
    </source>
</evidence>
<accession>A0A1I7WXC7</accession>
<evidence type="ECO:0000256" key="6">
    <source>
        <dbReference type="SAM" id="MobiDB-lite"/>
    </source>
</evidence>
<feature type="region of interest" description="Disordered" evidence="6">
    <location>
        <begin position="37"/>
        <end position="75"/>
    </location>
</feature>
<dbReference type="Gene3D" id="2.60.40.820">
    <property type="entry name" value="Transcription factor, T-box"/>
    <property type="match status" value="1"/>
</dbReference>
<keyword evidence="3" id="KW-0804">Transcription</keyword>
<dbReference type="GO" id="GO:0003700">
    <property type="term" value="F:DNA-binding transcription factor activity"/>
    <property type="evidence" value="ECO:0007669"/>
    <property type="project" value="InterPro"/>
</dbReference>
<proteinExistence type="predicted"/>
<feature type="region of interest" description="Disordered" evidence="6">
    <location>
        <begin position="1"/>
        <end position="24"/>
    </location>
</feature>
<evidence type="ECO:0000313" key="8">
    <source>
        <dbReference type="Proteomes" id="UP000095283"/>
    </source>
</evidence>
<dbReference type="Pfam" id="PF00907">
    <property type="entry name" value="T-box"/>
    <property type="match status" value="1"/>
</dbReference>
<keyword evidence="8" id="KW-1185">Reference proteome</keyword>
<dbReference type="SUPFAM" id="SSF49417">
    <property type="entry name" value="p53-like transcription factors"/>
    <property type="match status" value="1"/>
</dbReference>
<evidence type="ECO:0000313" key="9">
    <source>
        <dbReference type="WBParaSite" id="Hba_09878"/>
    </source>
</evidence>
<name>A0A1I7WXC7_HETBA</name>
<reference evidence="9" key="1">
    <citation type="submission" date="2016-11" db="UniProtKB">
        <authorList>
            <consortium name="WormBaseParasite"/>
        </authorList>
    </citation>
    <scope>IDENTIFICATION</scope>
</reference>
<keyword evidence="4 5" id="KW-0539">Nucleus</keyword>
<evidence type="ECO:0000259" key="7">
    <source>
        <dbReference type="PROSITE" id="PS50252"/>
    </source>
</evidence>
<dbReference type="WBParaSite" id="Hba_09878">
    <property type="protein sequence ID" value="Hba_09878"/>
    <property type="gene ID" value="Hba_09878"/>
</dbReference>
<feature type="compositionally biased region" description="Low complexity" evidence="6">
    <location>
        <begin position="14"/>
        <end position="23"/>
    </location>
</feature>
<evidence type="ECO:0000256" key="2">
    <source>
        <dbReference type="ARBA" id="ARBA00023125"/>
    </source>
</evidence>
<evidence type="ECO:0000256" key="3">
    <source>
        <dbReference type="ARBA" id="ARBA00023163"/>
    </source>
</evidence>
<organism evidence="8 9">
    <name type="scientific">Heterorhabditis bacteriophora</name>
    <name type="common">Entomopathogenic nematode worm</name>
    <dbReference type="NCBI Taxonomy" id="37862"/>
    <lineage>
        <taxon>Eukaryota</taxon>
        <taxon>Metazoa</taxon>
        <taxon>Ecdysozoa</taxon>
        <taxon>Nematoda</taxon>
        <taxon>Chromadorea</taxon>
        <taxon>Rhabditida</taxon>
        <taxon>Rhabditina</taxon>
        <taxon>Rhabditomorpha</taxon>
        <taxon>Strongyloidea</taxon>
        <taxon>Heterorhabditidae</taxon>
        <taxon>Heterorhabditis</taxon>
    </lineage>
</organism>
<sequence length="146" mass="16481">MARTSDKRSFDEVSSGSSYSGTGVKRTRFSIDTLLDARINSPDEEESLPNTPLTEERVPPILLPDAGSQSIKKDPQLKGDALDGIECRLEGSELWAKFFELGTEMIITKSGRWVYLIFMKEFSKFYFNLLVLNVLMLTKLESMETS</sequence>
<comment type="caution">
    <text evidence="5">Lacks conserved residue(s) required for the propagation of feature annotation.</text>
</comment>
<protein>
    <submittedName>
        <fullName evidence="9">T-box domain-containing protein</fullName>
    </submittedName>
</protein>
<dbReference type="PROSITE" id="PS50252">
    <property type="entry name" value="TBOX_3"/>
    <property type="match status" value="1"/>
</dbReference>
<dbReference type="Proteomes" id="UP000095283">
    <property type="component" value="Unplaced"/>
</dbReference>
<feature type="domain" description="T-box" evidence="7">
    <location>
        <begin position="89"/>
        <end position="115"/>
    </location>
</feature>